<keyword evidence="1" id="KW-0472">Membrane</keyword>
<evidence type="ECO:0000256" key="1">
    <source>
        <dbReference type="SAM" id="Phobius"/>
    </source>
</evidence>
<dbReference type="EMBL" id="FXYD01000001">
    <property type="protein sequence ID" value="SMX33755.1"/>
    <property type="molecule type" value="Genomic_DNA"/>
</dbReference>
<dbReference type="AlphaFoldDB" id="A0A238JT46"/>
<sequence>MGMILSNTSWLAVIVSLVLCMGLGFVWYNPKWPTGQIWAEGAGVAADSPTDNMALAMGMNTLGLFLAAIFVGGVGLSVSILAILAYGALNTAGGLFAGKSVNVGLIHIGYWLVGAVIITIVRAVLG</sequence>
<dbReference type="Pfam" id="PF08570">
    <property type="entry name" value="DUF1761"/>
    <property type="match status" value="1"/>
</dbReference>
<feature type="transmembrane region" description="Helical" evidence="1">
    <location>
        <begin position="101"/>
        <end position="125"/>
    </location>
</feature>
<evidence type="ECO:0008006" key="4">
    <source>
        <dbReference type="Google" id="ProtNLM"/>
    </source>
</evidence>
<dbReference type="Proteomes" id="UP000203464">
    <property type="component" value="Unassembled WGS sequence"/>
</dbReference>
<keyword evidence="3" id="KW-1185">Reference proteome</keyword>
<name>A0A238JT46_9RHOB</name>
<keyword evidence="1" id="KW-0812">Transmembrane</keyword>
<dbReference type="OrthoDB" id="7432713at2"/>
<proteinExistence type="predicted"/>
<accession>A0A238JT46</accession>
<feature type="transmembrane region" description="Helical" evidence="1">
    <location>
        <begin position="9"/>
        <end position="28"/>
    </location>
</feature>
<reference evidence="3" key="1">
    <citation type="submission" date="2017-05" db="EMBL/GenBank/DDBJ databases">
        <authorList>
            <person name="Rodrigo-Torres L."/>
            <person name="Arahal R. D."/>
            <person name="Lucena T."/>
        </authorList>
    </citation>
    <scope>NUCLEOTIDE SEQUENCE [LARGE SCALE GENOMIC DNA]</scope>
    <source>
        <strain evidence="3">CECT 8868</strain>
    </source>
</reference>
<evidence type="ECO:0000313" key="3">
    <source>
        <dbReference type="Proteomes" id="UP000203464"/>
    </source>
</evidence>
<gene>
    <name evidence="2" type="ORF">OCA8868_01014</name>
</gene>
<organism evidence="2 3">
    <name type="scientific">Octadecabacter ascidiaceicola</name>
    <dbReference type="NCBI Taxonomy" id="1655543"/>
    <lineage>
        <taxon>Bacteria</taxon>
        <taxon>Pseudomonadati</taxon>
        <taxon>Pseudomonadota</taxon>
        <taxon>Alphaproteobacteria</taxon>
        <taxon>Rhodobacterales</taxon>
        <taxon>Roseobacteraceae</taxon>
        <taxon>Octadecabacter</taxon>
    </lineage>
</organism>
<evidence type="ECO:0000313" key="2">
    <source>
        <dbReference type="EMBL" id="SMX33755.1"/>
    </source>
</evidence>
<dbReference type="RefSeq" id="WP_093995398.1">
    <property type="nucleotide sequence ID" value="NZ_FXYD01000001.1"/>
</dbReference>
<protein>
    <recommendedName>
        <fullName evidence="4">DUF1761 domain-containing protein</fullName>
    </recommendedName>
</protein>
<dbReference type="InterPro" id="IPR013879">
    <property type="entry name" value="DUF1761"/>
</dbReference>
<keyword evidence="1" id="KW-1133">Transmembrane helix</keyword>
<feature type="transmembrane region" description="Helical" evidence="1">
    <location>
        <begin position="62"/>
        <end position="89"/>
    </location>
</feature>